<dbReference type="GO" id="GO:0006656">
    <property type="term" value="P:phosphatidylcholine biosynthetic process"/>
    <property type="evidence" value="ECO:0007669"/>
    <property type="project" value="TreeGrafter"/>
</dbReference>
<comment type="subcellular location">
    <subcellularLocation>
        <location evidence="1">Membrane</location>
        <topology evidence="1">Multi-pass membrane protein</topology>
    </subcellularLocation>
</comment>
<keyword evidence="8" id="KW-0443">Lipid metabolism</keyword>
<evidence type="ECO:0000313" key="15">
    <source>
        <dbReference type="EMBL" id="KAK1744263.1"/>
    </source>
</evidence>
<comment type="caution">
    <text evidence="15">The sequence shown here is derived from an EMBL/GenBank/DDBJ whole genome shotgun (WGS) entry which is preliminary data.</text>
</comment>
<dbReference type="InterPro" id="IPR021261">
    <property type="entry name" value="GPCAT"/>
</dbReference>
<keyword evidence="7 14" id="KW-1133">Transmembrane helix</keyword>
<evidence type="ECO:0000256" key="5">
    <source>
        <dbReference type="ARBA" id="ARBA00022679"/>
    </source>
</evidence>
<feature type="transmembrane region" description="Helical" evidence="14">
    <location>
        <begin position="322"/>
        <end position="344"/>
    </location>
</feature>
<evidence type="ECO:0000256" key="10">
    <source>
        <dbReference type="ARBA" id="ARBA00023209"/>
    </source>
</evidence>
<keyword evidence="4" id="KW-0444">Lipid biosynthesis</keyword>
<evidence type="ECO:0000256" key="6">
    <source>
        <dbReference type="ARBA" id="ARBA00022692"/>
    </source>
</evidence>
<evidence type="ECO:0000256" key="12">
    <source>
        <dbReference type="ARBA" id="ARBA00023315"/>
    </source>
</evidence>
<feature type="transmembrane region" description="Helical" evidence="14">
    <location>
        <begin position="111"/>
        <end position="129"/>
    </location>
</feature>
<evidence type="ECO:0000313" key="16">
    <source>
        <dbReference type="Proteomes" id="UP001224775"/>
    </source>
</evidence>
<dbReference type="Pfam" id="PF10998">
    <property type="entry name" value="DUF2838"/>
    <property type="match status" value="1"/>
</dbReference>
<sequence length="400" mass="46814">MTDINNDYDQPIGNADLTEAEEDTLAFFDAIYFEELAAASAQPTTSQAEQDDNNNNDNNGRRKRLPVPALKHIKGHVDARQKKLRETIRRRRQKLLQKISHPTVIMTRDKFSFVLGVLLIMIIEFVLLVHPDQMGQLYTALLLPLMVARYIIYRADLYHYFMYDFCYYAQIIQLIQMHKYPDDIRFAKAMFSIANGPLVLAVAMWRNSLVFHSLDKMTSMFIHILPALVMFSQRWQDHISNKEFPLLEEMDETIVTTLIDFWWNPFVYYAIWQAMYLVKTEIVSKKKLDYNTSIMTSLRWMVRKKTSASYKLLSRFGEHNQLPTFVCIQAVYTLATFLLCPLLWHSIWLHFIYILVIFIIALANGASYYFHVFAKQYINEIGKLVVVEENGDDAKSSKTH</sequence>
<evidence type="ECO:0000256" key="13">
    <source>
        <dbReference type="SAM" id="MobiDB-lite"/>
    </source>
</evidence>
<dbReference type="PANTHER" id="PTHR31201">
    <property type="entry name" value="OS01G0585100 PROTEIN"/>
    <property type="match status" value="1"/>
</dbReference>
<keyword evidence="11" id="KW-1208">Phospholipid metabolism</keyword>
<evidence type="ECO:0000256" key="2">
    <source>
        <dbReference type="ARBA" id="ARBA00006675"/>
    </source>
</evidence>
<protein>
    <recommendedName>
        <fullName evidence="3">Glycerophosphocholine acyltransferase 1</fullName>
    </recommendedName>
</protein>
<keyword evidence="9 14" id="KW-0472">Membrane</keyword>
<reference evidence="15" key="1">
    <citation type="submission" date="2023-06" db="EMBL/GenBank/DDBJ databases">
        <title>Survivors Of The Sea: Transcriptome response of Skeletonema marinoi to long-term dormancy.</title>
        <authorList>
            <person name="Pinder M.I.M."/>
            <person name="Kourtchenko O."/>
            <person name="Robertson E.K."/>
            <person name="Larsson T."/>
            <person name="Maumus F."/>
            <person name="Osuna-Cruz C.M."/>
            <person name="Vancaester E."/>
            <person name="Stenow R."/>
            <person name="Vandepoele K."/>
            <person name="Ploug H."/>
            <person name="Bruchert V."/>
            <person name="Godhe A."/>
            <person name="Topel M."/>
        </authorList>
    </citation>
    <scope>NUCLEOTIDE SEQUENCE</scope>
    <source>
        <strain evidence="15">R05AC</strain>
    </source>
</reference>
<dbReference type="PANTHER" id="PTHR31201:SF1">
    <property type="entry name" value="GLYCEROPHOSPHOCHOLINE ACYLTRANSFERASE 1"/>
    <property type="match status" value="1"/>
</dbReference>
<feature type="region of interest" description="Disordered" evidence="13">
    <location>
        <begin position="42"/>
        <end position="65"/>
    </location>
</feature>
<organism evidence="15 16">
    <name type="scientific">Skeletonema marinoi</name>
    <dbReference type="NCBI Taxonomy" id="267567"/>
    <lineage>
        <taxon>Eukaryota</taxon>
        <taxon>Sar</taxon>
        <taxon>Stramenopiles</taxon>
        <taxon>Ochrophyta</taxon>
        <taxon>Bacillariophyta</taxon>
        <taxon>Coscinodiscophyceae</taxon>
        <taxon>Thalassiosirophycidae</taxon>
        <taxon>Thalassiosirales</taxon>
        <taxon>Skeletonemataceae</taxon>
        <taxon>Skeletonema</taxon>
        <taxon>Skeletonema marinoi-dohrnii complex</taxon>
    </lineage>
</organism>
<proteinExistence type="inferred from homology"/>
<comment type="similarity">
    <text evidence="2">Belongs to the GPC1 family.</text>
</comment>
<keyword evidence="5 15" id="KW-0808">Transferase</keyword>
<dbReference type="GO" id="GO:0016020">
    <property type="term" value="C:membrane"/>
    <property type="evidence" value="ECO:0007669"/>
    <property type="project" value="UniProtKB-SubCell"/>
</dbReference>
<keyword evidence="12 15" id="KW-0012">Acyltransferase</keyword>
<evidence type="ECO:0000256" key="9">
    <source>
        <dbReference type="ARBA" id="ARBA00023136"/>
    </source>
</evidence>
<dbReference type="Proteomes" id="UP001224775">
    <property type="component" value="Unassembled WGS sequence"/>
</dbReference>
<dbReference type="EMBL" id="JATAAI010000007">
    <property type="protein sequence ID" value="KAK1744263.1"/>
    <property type="molecule type" value="Genomic_DNA"/>
</dbReference>
<evidence type="ECO:0000256" key="14">
    <source>
        <dbReference type="SAM" id="Phobius"/>
    </source>
</evidence>
<dbReference type="AlphaFoldDB" id="A0AAD8YDJ1"/>
<dbReference type="GO" id="GO:0016746">
    <property type="term" value="F:acyltransferase activity"/>
    <property type="evidence" value="ECO:0007669"/>
    <property type="project" value="UniProtKB-KW"/>
</dbReference>
<keyword evidence="10" id="KW-0594">Phospholipid biosynthesis</keyword>
<evidence type="ECO:0000256" key="4">
    <source>
        <dbReference type="ARBA" id="ARBA00022516"/>
    </source>
</evidence>
<gene>
    <name evidence="15" type="ORF">QTG54_004796</name>
</gene>
<evidence type="ECO:0000256" key="7">
    <source>
        <dbReference type="ARBA" id="ARBA00022989"/>
    </source>
</evidence>
<evidence type="ECO:0000256" key="1">
    <source>
        <dbReference type="ARBA" id="ARBA00004141"/>
    </source>
</evidence>
<feature type="transmembrane region" description="Helical" evidence="14">
    <location>
        <begin position="350"/>
        <end position="370"/>
    </location>
</feature>
<feature type="transmembrane region" description="Helical" evidence="14">
    <location>
        <begin position="135"/>
        <end position="152"/>
    </location>
</feature>
<evidence type="ECO:0000256" key="3">
    <source>
        <dbReference type="ARBA" id="ARBA00019082"/>
    </source>
</evidence>
<name>A0AAD8YDJ1_9STRA</name>
<evidence type="ECO:0000256" key="8">
    <source>
        <dbReference type="ARBA" id="ARBA00023098"/>
    </source>
</evidence>
<keyword evidence="16" id="KW-1185">Reference proteome</keyword>
<accession>A0AAD8YDJ1</accession>
<keyword evidence="6 14" id="KW-0812">Transmembrane</keyword>
<evidence type="ECO:0000256" key="11">
    <source>
        <dbReference type="ARBA" id="ARBA00023264"/>
    </source>
</evidence>